<dbReference type="NCBIfam" id="TIGR03609">
    <property type="entry name" value="S_layer_CsaB"/>
    <property type="match status" value="1"/>
</dbReference>
<dbReference type="EMBL" id="FODY01000004">
    <property type="protein sequence ID" value="SEO69865.1"/>
    <property type="molecule type" value="Genomic_DNA"/>
</dbReference>
<dbReference type="GO" id="GO:0016740">
    <property type="term" value="F:transferase activity"/>
    <property type="evidence" value="ECO:0007669"/>
    <property type="project" value="UniProtKB-KW"/>
</dbReference>
<dbReference type="Pfam" id="PF04230">
    <property type="entry name" value="PS_pyruv_trans"/>
    <property type="match status" value="1"/>
</dbReference>
<dbReference type="InterPro" id="IPR019896">
    <property type="entry name" value="Polysacch_pyruvyl_Trfase_CsaB"/>
</dbReference>
<dbReference type="PANTHER" id="PTHR36836">
    <property type="entry name" value="COLANIC ACID BIOSYNTHESIS PROTEIN WCAK"/>
    <property type="match status" value="1"/>
</dbReference>
<reference evidence="2 3" key="1">
    <citation type="submission" date="2016-10" db="EMBL/GenBank/DDBJ databases">
        <authorList>
            <person name="de Groot N.N."/>
        </authorList>
    </citation>
    <scope>NUCLEOTIDE SEQUENCE [LARGE SCALE GENOMIC DNA]</scope>
    <source>
        <strain evidence="2 3">DSM 13305</strain>
    </source>
</reference>
<dbReference type="PANTHER" id="PTHR36836:SF1">
    <property type="entry name" value="COLANIC ACID BIOSYNTHESIS PROTEIN WCAK"/>
    <property type="match status" value="1"/>
</dbReference>
<accession>A0A1H8RU47</accession>
<dbReference type="STRING" id="112903.SAMN04490178_10479"/>
<gene>
    <name evidence="2" type="ORF">SAMN04490178_10479</name>
</gene>
<evidence type="ECO:0000259" key="1">
    <source>
        <dbReference type="Pfam" id="PF04230"/>
    </source>
</evidence>
<dbReference type="AlphaFoldDB" id="A0A1H8RU47"/>
<dbReference type="InterPro" id="IPR007345">
    <property type="entry name" value="Polysacch_pyruvyl_Trfase"/>
</dbReference>
<sequence>MSKVRQIVISGYYGFANAGDEAMLAAMIEALTELDPAMNIIVLSGNPADTRQRHGVESVYRLNYPEIIRVLANSDLLISGGGSLLQDVTSDRSLYYYLSIMMLAKKLNTPVMLYAQGIGPVRGRLAQAAMRYIGNMVDMITVRDEGSREELRRLKVTRPPVHVTADPVLAMHPVDREIGRAILRKHNLEGAAPLIGLSVREWKDWEHYKTVMAKAADAIVEQFGARVVFIPMQCPEDFAAAKKIVERTTREVHVLTEEYTTYELLSLVGNLDMLIGIRLHALIFAAVMHVPLAGISYDPKIDRFLECLGEQPVGTLKSITVETLIATVRELWAERQRPNRPWEERMNGLHEKAFRSAELALELIGKRQR</sequence>
<protein>
    <submittedName>
        <fullName evidence="2">Polysaccharide pyruvyl transferase CsaB</fullName>
    </submittedName>
</protein>
<dbReference type="Proteomes" id="UP000198847">
    <property type="component" value="Unassembled WGS sequence"/>
</dbReference>
<dbReference type="SUPFAM" id="SSF53756">
    <property type="entry name" value="UDP-Glycosyltransferase/glycogen phosphorylase"/>
    <property type="match status" value="1"/>
</dbReference>
<feature type="domain" description="Polysaccharide pyruvyl transferase" evidence="1">
    <location>
        <begin position="17"/>
        <end position="299"/>
    </location>
</feature>
<keyword evidence="2" id="KW-0808">Transferase</keyword>
<dbReference type="Gene3D" id="3.40.50.2000">
    <property type="entry name" value="Glycogen Phosphorylase B"/>
    <property type="match status" value="1"/>
</dbReference>
<organism evidence="2 3">
    <name type="scientific">Propionispora vibrioides</name>
    <dbReference type="NCBI Taxonomy" id="112903"/>
    <lineage>
        <taxon>Bacteria</taxon>
        <taxon>Bacillati</taxon>
        <taxon>Bacillota</taxon>
        <taxon>Negativicutes</taxon>
        <taxon>Selenomonadales</taxon>
        <taxon>Sporomusaceae</taxon>
        <taxon>Propionispora</taxon>
    </lineage>
</organism>
<proteinExistence type="predicted"/>
<name>A0A1H8RU47_9FIRM</name>
<keyword evidence="3" id="KW-1185">Reference proteome</keyword>
<evidence type="ECO:0000313" key="3">
    <source>
        <dbReference type="Proteomes" id="UP000198847"/>
    </source>
</evidence>
<evidence type="ECO:0000313" key="2">
    <source>
        <dbReference type="EMBL" id="SEO69865.1"/>
    </source>
</evidence>